<sequence length="455" mass="47022">MAGTSSGEALLRSELAPRELWARVALIVALCAGCGFLASGLYDYTHASRPEGLAANLSLAVGAALVPTTLALLVPLRARSRDRRRLIELYGVPSGAGRAEGGLRGRRSGWLAMSVLALTFAFVFLAAGLGQALSSDPYEEPDPTVYGTMLAWAVILTAAGCAGIARSRRYRARPGVVTGTYEAGAGTYGAGAGTYGTGTGAYGAGTPDGAGRTTTPPSPRAALYARLGGQPAAPHRLSPRLDARIQRLSRSAALALGTSAALFGCALAGATMLVPRYVGGGRPLFWVLLSLTGLYLFALLLELTHYGPRRPYLLLVLFAGIALLPVVGVGYSTSVLLERGAWVDVEVTAEKHHAKGGPTCELRSLSPRVVPADTALSIGCDGAEVGDTFRVYADPRGEAGPRRSSPSSLASFFVGWGAASTVLVGGAVGAALHGHRRRTELGLTGPGLTAREGER</sequence>
<keyword evidence="3" id="KW-1185">Reference proteome</keyword>
<feature type="transmembrane region" description="Helical" evidence="1">
    <location>
        <begin position="284"/>
        <end position="301"/>
    </location>
</feature>
<organism evidence="2 3">
    <name type="scientific">Streptomyces tubbatahanensis</name>
    <dbReference type="NCBI Taxonomy" id="2923272"/>
    <lineage>
        <taxon>Bacteria</taxon>
        <taxon>Bacillati</taxon>
        <taxon>Actinomycetota</taxon>
        <taxon>Actinomycetes</taxon>
        <taxon>Kitasatosporales</taxon>
        <taxon>Streptomycetaceae</taxon>
        <taxon>Streptomyces</taxon>
    </lineage>
</organism>
<feature type="transmembrane region" description="Helical" evidence="1">
    <location>
        <begin position="110"/>
        <end position="133"/>
    </location>
</feature>
<keyword evidence="1" id="KW-0812">Transmembrane</keyword>
<keyword evidence="1" id="KW-0472">Membrane</keyword>
<evidence type="ECO:0000313" key="2">
    <source>
        <dbReference type="EMBL" id="UNS97113.1"/>
    </source>
</evidence>
<keyword evidence="1" id="KW-1133">Transmembrane helix</keyword>
<name>A0ABY3XRQ9_9ACTN</name>
<reference evidence="2 3" key="1">
    <citation type="journal article" date="2023" name="Microbiol. Spectr.">
        <title>Synergy between Genome Mining, Metabolomics, and Bioinformatics Uncovers Antibacterial Chlorinated Carbazole Alkaloids and Their Biosynthetic Gene Cluster from Streptomyces tubbatahanensis sp. nov., a Novel Actinomycete Isolated from Sulu Sea, Philippines.</title>
        <authorList>
            <person name="Tenebro C.P."/>
            <person name="Trono D.J.V.L."/>
            <person name="Balida L.A.P."/>
            <person name="Bayog L.K.A."/>
            <person name="Bruna J.R."/>
            <person name="Sabido E.M."/>
            <person name="Caspe D.P.C."/>
            <person name="de Los Santos E.L.C."/>
            <person name="Saludes J.P."/>
            <person name="Dalisay D.S."/>
        </authorList>
    </citation>
    <scope>NUCLEOTIDE SEQUENCE [LARGE SCALE GENOMIC DNA]</scope>
    <source>
        <strain evidence="2 3">DSD3025</strain>
    </source>
</reference>
<evidence type="ECO:0000313" key="3">
    <source>
        <dbReference type="Proteomes" id="UP001202244"/>
    </source>
</evidence>
<feature type="transmembrane region" description="Helical" evidence="1">
    <location>
        <begin position="409"/>
        <end position="432"/>
    </location>
</feature>
<dbReference type="RefSeq" id="WP_242751273.1">
    <property type="nucleotide sequence ID" value="NZ_CP093846.1"/>
</dbReference>
<feature type="transmembrane region" description="Helical" evidence="1">
    <location>
        <begin position="54"/>
        <end position="76"/>
    </location>
</feature>
<evidence type="ECO:0000256" key="1">
    <source>
        <dbReference type="SAM" id="Phobius"/>
    </source>
</evidence>
<gene>
    <name evidence="2" type="ORF">MMF93_11780</name>
</gene>
<evidence type="ECO:0008006" key="4">
    <source>
        <dbReference type="Google" id="ProtNLM"/>
    </source>
</evidence>
<proteinExistence type="predicted"/>
<protein>
    <recommendedName>
        <fullName evidence="4">Integral membrane protein</fullName>
    </recommendedName>
</protein>
<feature type="transmembrane region" description="Helical" evidence="1">
    <location>
        <begin position="145"/>
        <end position="165"/>
    </location>
</feature>
<feature type="transmembrane region" description="Helical" evidence="1">
    <location>
        <begin position="253"/>
        <end position="278"/>
    </location>
</feature>
<accession>A0ABY3XRQ9</accession>
<dbReference type="Proteomes" id="UP001202244">
    <property type="component" value="Chromosome"/>
</dbReference>
<dbReference type="EMBL" id="CP093846">
    <property type="protein sequence ID" value="UNS97113.1"/>
    <property type="molecule type" value="Genomic_DNA"/>
</dbReference>
<feature type="transmembrane region" description="Helical" evidence="1">
    <location>
        <begin position="313"/>
        <end position="332"/>
    </location>
</feature>
<feature type="transmembrane region" description="Helical" evidence="1">
    <location>
        <begin position="20"/>
        <end position="42"/>
    </location>
</feature>